<evidence type="ECO:0000313" key="10">
    <source>
        <dbReference type="EMBL" id="PIY71893.1"/>
    </source>
</evidence>
<dbReference type="GO" id="GO:0015667">
    <property type="term" value="F:site-specific DNA-methyltransferase (cytosine-N4-specific) activity"/>
    <property type="evidence" value="ECO:0007669"/>
    <property type="project" value="UniProtKB-EC"/>
</dbReference>
<evidence type="ECO:0000256" key="3">
    <source>
        <dbReference type="ARBA" id="ARBA00022679"/>
    </source>
</evidence>
<dbReference type="InterPro" id="IPR002941">
    <property type="entry name" value="DNA_methylase_N4/N6"/>
</dbReference>
<dbReference type="PRINTS" id="PR00508">
    <property type="entry name" value="S21N4MTFRASE"/>
</dbReference>
<keyword evidence="5" id="KW-0680">Restriction system</keyword>
<dbReference type="GO" id="GO:0009307">
    <property type="term" value="P:DNA restriction-modification system"/>
    <property type="evidence" value="ECO:0007669"/>
    <property type="project" value="UniProtKB-KW"/>
</dbReference>
<dbReference type="GO" id="GO:0008170">
    <property type="term" value="F:N-methyltransferase activity"/>
    <property type="evidence" value="ECO:0007669"/>
    <property type="project" value="InterPro"/>
</dbReference>
<reference evidence="11" key="1">
    <citation type="submission" date="2017-09" db="EMBL/GenBank/DDBJ databases">
        <title>Depth-based differentiation of microbial function through sediment-hosted aquifers and enrichment of novel symbionts in the deep terrestrial subsurface.</title>
        <authorList>
            <person name="Probst A.J."/>
            <person name="Ladd B."/>
            <person name="Jarett J.K."/>
            <person name="Geller-Mcgrath D.E."/>
            <person name="Sieber C.M.K."/>
            <person name="Emerson J.B."/>
            <person name="Anantharaman K."/>
            <person name="Thomas B.C."/>
            <person name="Malmstrom R."/>
            <person name="Stieglmeier M."/>
            <person name="Klingl A."/>
            <person name="Woyke T."/>
            <person name="Ryan C.M."/>
            <person name="Banfield J.F."/>
        </authorList>
    </citation>
    <scope>NUCLEOTIDE SEQUENCE [LARGE SCALE GENOMIC DNA]</scope>
</reference>
<dbReference type="AlphaFoldDB" id="A0A2M7QHV3"/>
<dbReference type="EMBL" id="PFLI01000126">
    <property type="protein sequence ID" value="PIY71893.1"/>
    <property type="molecule type" value="Genomic_DNA"/>
</dbReference>
<comment type="similarity">
    <text evidence="1">Belongs to the N(4)/N(6)-methyltransferase family. N(4) subfamily.</text>
</comment>
<dbReference type="Pfam" id="PF01555">
    <property type="entry name" value="N6_N4_Mtase"/>
    <property type="match status" value="1"/>
</dbReference>
<dbReference type="InterPro" id="IPR001091">
    <property type="entry name" value="RM_Methyltransferase"/>
</dbReference>
<evidence type="ECO:0000256" key="5">
    <source>
        <dbReference type="ARBA" id="ARBA00022747"/>
    </source>
</evidence>
<evidence type="ECO:0000256" key="4">
    <source>
        <dbReference type="ARBA" id="ARBA00022691"/>
    </source>
</evidence>
<evidence type="ECO:0000259" key="9">
    <source>
        <dbReference type="Pfam" id="PF01555"/>
    </source>
</evidence>
<dbReference type="GO" id="GO:0003677">
    <property type="term" value="F:DNA binding"/>
    <property type="evidence" value="ECO:0007669"/>
    <property type="project" value="UniProtKB-KW"/>
</dbReference>
<dbReference type="SUPFAM" id="SSF53335">
    <property type="entry name" value="S-adenosyl-L-methionine-dependent methyltransferases"/>
    <property type="match status" value="1"/>
</dbReference>
<evidence type="ECO:0000256" key="6">
    <source>
        <dbReference type="ARBA" id="ARBA00023125"/>
    </source>
</evidence>
<sequence length="318" mass="36695">MKQNRKRNGSQTSSFGVGTRINHDSSKFYNSKIYAGSNNTYFAKDIENPIPQENINKVFCKSSERMSELPDNSVHLMVTSPPYNVGKVYDKNLSMEEYRELLTKVFKETYRVLVPGGRACVNVANLGRKPYLPIHSYVIEDMQRLGFLMRGEVIWNKASSASQSFAWGSWLSATNPTLRDIHEYILIFSKDGFARKKPEVRKPTITKEEFMEYTKSIWTFSAERASRIGHPAPFPIELPYRLIQLYTFEDEVILDPFVGSGTTCLAALKTKRRYVGYDNDQEYCWLAEKRISEYLQSQNTLFNQQIAINHEVFPVQNV</sequence>
<feature type="domain" description="DNA methylase N-4/N-6" evidence="9">
    <location>
        <begin position="74"/>
        <end position="289"/>
    </location>
</feature>
<evidence type="ECO:0000256" key="8">
    <source>
        <dbReference type="RuleBase" id="RU362026"/>
    </source>
</evidence>
<dbReference type="Proteomes" id="UP000229401">
    <property type="component" value="Unassembled WGS sequence"/>
</dbReference>
<comment type="caution">
    <text evidence="10">The sequence shown here is derived from an EMBL/GenBank/DDBJ whole genome shotgun (WGS) entry which is preliminary data.</text>
</comment>
<dbReference type="PROSITE" id="PS00093">
    <property type="entry name" value="N4_MTASE"/>
    <property type="match status" value="1"/>
</dbReference>
<evidence type="ECO:0000256" key="2">
    <source>
        <dbReference type="ARBA" id="ARBA00022603"/>
    </source>
</evidence>
<evidence type="ECO:0000256" key="1">
    <source>
        <dbReference type="ARBA" id="ARBA00010203"/>
    </source>
</evidence>
<dbReference type="Gene3D" id="3.40.50.150">
    <property type="entry name" value="Vaccinia Virus protein VP39"/>
    <property type="match status" value="1"/>
</dbReference>
<evidence type="ECO:0000256" key="7">
    <source>
        <dbReference type="ARBA" id="ARBA00049120"/>
    </source>
</evidence>
<protein>
    <recommendedName>
        <fullName evidence="8">Methyltransferase</fullName>
        <ecNumber evidence="8">2.1.1.-</ecNumber>
    </recommendedName>
</protein>
<keyword evidence="6" id="KW-0238">DNA-binding</keyword>
<dbReference type="EC" id="2.1.1.-" evidence="8"/>
<evidence type="ECO:0000313" key="11">
    <source>
        <dbReference type="Proteomes" id="UP000229401"/>
    </source>
</evidence>
<proteinExistence type="inferred from homology"/>
<comment type="catalytic activity">
    <reaction evidence="7">
        <text>a 2'-deoxycytidine in DNA + S-adenosyl-L-methionine = an N(4)-methyl-2'-deoxycytidine in DNA + S-adenosyl-L-homocysteine + H(+)</text>
        <dbReference type="Rhea" id="RHEA:16857"/>
        <dbReference type="Rhea" id="RHEA-COMP:11369"/>
        <dbReference type="Rhea" id="RHEA-COMP:13674"/>
        <dbReference type="ChEBI" id="CHEBI:15378"/>
        <dbReference type="ChEBI" id="CHEBI:57856"/>
        <dbReference type="ChEBI" id="CHEBI:59789"/>
        <dbReference type="ChEBI" id="CHEBI:85452"/>
        <dbReference type="ChEBI" id="CHEBI:137933"/>
        <dbReference type="EC" id="2.1.1.113"/>
    </reaction>
</comment>
<keyword evidence="3 10" id="KW-0808">Transferase</keyword>
<dbReference type="InterPro" id="IPR029063">
    <property type="entry name" value="SAM-dependent_MTases_sf"/>
</dbReference>
<name>A0A2M7QHV3_9BACT</name>
<dbReference type="GO" id="GO:0032259">
    <property type="term" value="P:methylation"/>
    <property type="evidence" value="ECO:0007669"/>
    <property type="project" value="UniProtKB-KW"/>
</dbReference>
<keyword evidence="2 10" id="KW-0489">Methyltransferase</keyword>
<accession>A0A2M7QHV3</accession>
<organism evidence="10 11">
    <name type="scientific">Candidatus Roizmanbacteria bacterium CG_4_10_14_0_8_um_filter_33_9</name>
    <dbReference type="NCBI Taxonomy" id="1974826"/>
    <lineage>
        <taxon>Bacteria</taxon>
        <taxon>Candidatus Roizmaniibacteriota</taxon>
    </lineage>
</organism>
<gene>
    <name evidence="10" type="ORF">COY87_03770</name>
</gene>
<keyword evidence="4" id="KW-0949">S-adenosyl-L-methionine</keyword>
<dbReference type="InterPro" id="IPR017985">
    <property type="entry name" value="MeTrfase_CN4_CS"/>
</dbReference>